<comment type="caution">
    <text evidence="2">The sequence shown here is derived from an EMBL/GenBank/DDBJ whole genome shotgun (WGS) entry which is preliminary data.</text>
</comment>
<reference evidence="2 3" key="1">
    <citation type="journal article" date="2013" name="Curr. Biol.">
        <title>The Genome of the Foraminiferan Reticulomyxa filosa.</title>
        <authorList>
            <person name="Glockner G."/>
            <person name="Hulsmann N."/>
            <person name="Schleicher M."/>
            <person name="Noegel A.A."/>
            <person name="Eichinger L."/>
            <person name="Gallinger C."/>
            <person name="Pawlowski J."/>
            <person name="Sierra R."/>
            <person name="Euteneuer U."/>
            <person name="Pillet L."/>
            <person name="Moustafa A."/>
            <person name="Platzer M."/>
            <person name="Groth M."/>
            <person name="Szafranski K."/>
            <person name="Schliwa M."/>
        </authorList>
    </citation>
    <scope>NUCLEOTIDE SEQUENCE [LARGE SCALE GENOMIC DNA]</scope>
</reference>
<dbReference type="EMBL" id="ASPP01006935">
    <property type="protein sequence ID" value="ETO27991.1"/>
    <property type="molecule type" value="Genomic_DNA"/>
</dbReference>
<evidence type="ECO:0000313" key="3">
    <source>
        <dbReference type="Proteomes" id="UP000023152"/>
    </source>
</evidence>
<feature type="compositionally biased region" description="Basic residues" evidence="1">
    <location>
        <begin position="243"/>
        <end position="255"/>
    </location>
</feature>
<feature type="compositionally biased region" description="Polar residues" evidence="1">
    <location>
        <begin position="229"/>
        <end position="242"/>
    </location>
</feature>
<feature type="region of interest" description="Disordered" evidence="1">
    <location>
        <begin position="1"/>
        <end position="49"/>
    </location>
</feature>
<feature type="region of interest" description="Disordered" evidence="1">
    <location>
        <begin position="220"/>
        <end position="260"/>
    </location>
</feature>
<dbReference type="AlphaFoldDB" id="X6NPQ9"/>
<evidence type="ECO:0000313" key="2">
    <source>
        <dbReference type="EMBL" id="ETO27991.1"/>
    </source>
</evidence>
<proteinExistence type="predicted"/>
<sequence>MYTCMYKKKKKKKVRAETDSKTEREKTSEKDDNRGEPLSPLNDLSDPQGTCAVDATKSFFVQKRTESLPLIQPSPSFDFSLDAERNPSMFCGSCHQELCLACPYMFLLNQVNSISSRNKTNKQTKIMLHRCDNLVCKQWFDSAMVVDWNGSQQQKQVYLCKQCDDALRVQTHHVHEDEHCALLSMSQPYASHNNDNNDNNNKHSDNGVSENLATLSSQMTDDKSRMDLHTQTTTETSNSNVLSKKRRQRTSHQAKSHGAANATNIPFWKKVLNVEHNFQLSPNERYRIRSFCNDDLERLDELDHIMADELMGSDGEPYGRLFLFQKTDTCRVRFHDWRTLACVPLQVRQKGEPSVAASGSVPESSAVDEGKPIAFVMYKRNTTGSWGKIHLLEK</sequence>
<organism evidence="2 3">
    <name type="scientific">Reticulomyxa filosa</name>
    <dbReference type="NCBI Taxonomy" id="46433"/>
    <lineage>
        <taxon>Eukaryota</taxon>
        <taxon>Sar</taxon>
        <taxon>Rhizaria</taxon>
        <taxon>Retaria</taxon>
        <taxon>Foraminifera</taxon>
        <taxon>Monothalamids</taxon>
        <taxon>Reticulomyxidae</taxon>
        <taxon>Reticulomyxa</taxon>
    </lineage>
</organism>
<keyword evidence="3" id="KW-1185">Reference proteome</keyword>
<name>X6NPQ9_RETFI</name>
<dbReference type="Proteomes" id="UP000023152">
    <property type="component" value="Unassembled WGS sequence"/>
</dbReference>
<protein>
    <submittedName>
        <fullName evidence="2">Uncharacterized protein</fullName>
    </submittedName>
</protein>
<feature type="compositionally biased region" description="Basic and acidic residues" evidence="1">
    <location>
        <begin position="15"/>
        <end position="35"/>
    </location>
</feature>
<feature type="compositionally biased region" description="Basic residues" evidence="1">
    <location>
        <begin position="1"/>
        <end position="14"/>
    </location>
</feature>
<gene>
    <name evidence="2" type="ORF">RFI_09142</name>
</gene>
<accession>X6NPQ9</accession>
<evidence type="ECO:0000256" key="1">
    <source>
        <dbReference type="SAM" id="MobiDB-lite"/>
    </source>
</evidence>